<dbReference type="InterPro" id="IPR011124">
    <property type="entry name" value="Znf_CW"/>
</dbReference>
<dbReference type="InterPro" id="IPR056406">
    <property type="entry name" value="THD_CWZF3/5/7"/>
</dbReference>
<dbReference type="Proteomes" id="UP001558713">
    <property type="component" value="Unassembled WGS sequence"/>
</dbReference>
<keyword evidence="1" id="KW-0479">Metal-binding</keyword>
<feature type="region of interest" description="Disordered" evidence="4">
    <location>
        <begin position="596"/>
        <end position="631"/>
    </location>
</feature>
<name>A0ABD1BTN3_CARAN</name>
<evidence type="ECO:0000313" key="7">
    <source>
        <dbReference type="Proteomes" id="UP001558713"/>
    </source>
</evidence>
<gene>
    <name evidence="6" type="ORF">V5N11_003260</name>
</gene>
<evidence type="ECO:0000256" key="4">
    <source>
        <dbReference type="SAM" id="MobiDB-lite"/>
    </source>
</evidence>
<evidence type="ECO:0000256" key="3">
    <source>
        <dbReference type="ARBA" id="ARBA00022833"/>
    </source>
</evidence>
<feature type="region of interest" description="Disordered" evidence="4">
    <location>
        <begin position="815"/>
        <end position="834"/>
    </location>
</feature>
<evidence type="ECO:0000313" key="6">
    <source>
        <dbReference type="EMBL" id="KAL1220551.1"/>
    </source>
</evidence>
<keyword evidence="2" id="KW-0863">Zinc-finger</keyword>
<dbReference type="GO" id="GO:0008270">
    <property type="term" value="F:zinc ion binding"/>
    <property type="evidence" value="ECO:0007669"/>
    <property type="project" value="UniProtKB-KW"/>
</dbReference>
<evidence type="ECO:0000256" key="2">
    <source>
        <dbReference type="ARBA" id="ARBA00022771"/>
    </source>
</evidence>
<evidence type="ECO:0000259" key="5">
    <source>
        <dbReference type="PROSITE" id="PS51050"/>
    </source>
</evidence>
<feature type="region of interest" description="Disordered" evidence="4">
    <location>
        <begin position="185"/>
        <end position="220"/>
    </location>
</feature>
<accession>A0ABD1BTN3</accession>
<feature type="domain" description="CW-type" evidence="5">
    <location>
        <begin position="431"/>
        <end position="484"/>
    </location>
</feature>
<dbReference type="PANTHER" id="PTHR46524:SF12">
    <property type="entry name" value="CW-TYPE DOMAIN-CONTAINING PROTEIN"/>
    <property type="match status" value="1"/>
</dbReference>
<feature type="compositionally biased region" description="Low complexity" evidence="4">
    <location>
        <begin position="815"/>
        <end position="830"/>
    </location>
</feature>
<sequence>MREDSELEEGELNCSTNQAVVDLDVDLSYIDKKVENVLGHLQKDFGEGALELFGSKIYDYGSFLRTDTHLPAVPSCQRSSLGNHAEQRFSNNLPGKNVVQKFQPLPTTFQSLPTTSCKLVASNQDPQNCQPSGSLLAQAPEKVPIKKGNARIPGNGFSHQKPIKVRIKMGTELLSQKVTMVYNDLGLNDSPDSPPQSSHDDSSRMLPHTSLEKTSESPSHILQEMTAIPVPEDLLMSPLPHFLILVKDKEKKYTLLENQPVLKAGKEPSIETHNKFSEVLGCEETLSGRRRKAVDCFGASTWNETSLVGKMKKQKVLSTSLLAREKSTCGVGGESSTNDGLKTKNNLQKGMKKDGESDPRVAFAKSNKTKLVGKHAEKEKNTCPTKLKQNSSKNRFGDKFLSKMPFKDTTYVGQTSMDTGVDFAVAPSSTILDLDTWAQCENCKTWRLLPSGLKPEQLPDKWLCSMQSWLPGMNHCGISEEETINAIKSFHASEAHGLETGVKLLSDASNADKSYQPLTCGSLPCPIEKKSDVKEFSQGVSTNILGDTAKPMKSNSYVFKIKNMKLPIETPNATQMSTKLGVSHTFVQDNVDRKANSLSAGTGSQIKIKKKKEGDKQESDGSMHIKTGDGNKLARDIKAEEIHWNQDLEWTPAERKTKRHDKDFYTLDVEQNTKKRLLASKKKPDDKPQLTSGSGSLCTKAHGKISSPVRKLRLMGYKQSQNGSNLKSYADGEEKEPSVEKAITTKISVQESEAHQRNELFQADGSQEHWNADASCRYFSGGSGQISGVETSSSSKIFGSHKSGRMCGEEVKASPVESVSSSPARSSCPKNLPSAGESIAWKNQNLKYGDDGSRAGNNGIPLSQEADCEILSTTHSGNRKQLKPEVCKQNSEFGDLPCTSRKMVLENRAGVKNFGASTHETMDRSCQAANDILQEAEKLRKVAECFKSSGFDYKYKKTTFKAALRFLRGASLLEKCSTENVEGGKMSHVEAYHTAAKLSESCAHQYETSQEMAAAALAFKCTEVACMRVVYGRSLALSGELKELQKMVHMTPQGESPSSSASDVDSFNHQGVIDKSAKTKRGLSHVAGNLLPVARSQLNCFPLVDFTESMNLAMAASAKSQNAFKAASVTSEETKHGDCISAIKKVIDFSFHDVEALIQMIEAAMSALSSSRIGGPKC</sequence>
<feature type="compositionally biased region" description="Polar residues" evidence="4">
    <location>
        <begin position="334"/>
        <end position="348"/>
    </location>
</feature>
<dbReference type="PROSITE" id="PS51050">
    <property type="entry name" value="ZF_CW"/>
    <property type="match status" value="1"/>
</dbReference>
<dbReference type="Pfam" id="PF24756">
    <property type="entry name" value="THD_CWZF3-5-7"/>
    <property type="match status" value="1"/>
</dbReference>
<reference evidence="6 7" key="1">
    <citation type="submission" date="2024-04" db="EMBL/GenBank/DDBJ databases">
        <title>Genome assembly C_amara_ONT_v2.</title>
        <authorList>
            <person name="Yant L."/>
            <person name="Moore C."/>
            <person name="Slenker M."/>
        </authorList>
    </citation>
    <scope>NUCLEOTIDE SEQUENCE [LARGE SCALE GENOMIC DNA]</scope>
    <source>
        <tissue evidence="6">Leaf</tissue>
    </source>
</reference>
<protein>
    <submittedName>
        <fullName evidence="6">Cysteine-tryptophan domain-containing zinc finger protein 3</fullName>
    </submittedName>
</protein>
<dbReference type="PANTHER" id="PTHR46524">
    <property type="entry name" value="CW-TYPE ZINC FINGER"/>
    <property type="match status" value="1"/>
</dbReference>
<dbReference type="AlphaFoldDB" id="A0ABD1BTN3"/>
<comment type="caution">
    <text evidence="6">The sequence shown here is derived from an EMBL/GenBank/DDBJ whole genome shotgun (WGS) entry which is preliminary data.</text>
</comment>
<keyword evidence="3" id="KW-0862">Zinc</keyword>
<evidence type="ECO:0000256" key="1">
    <source>
        <dbReference type="ARBA" id="ARBA00022723"/>
    </source>
</evidence>
<dbReference type="InterPro" id="IPR055300">
    <property type="entry name" value="CWZF3/5/7"/>
</dbReference>
<feature type="region of interest" description="Disordered" evidence="4">
    <location>
        <begin position="675"/>
        <end position="702"/>
    </location>
</feature>
<feature type="region of interest" description="Disordered" evidence="4">
    <location>
        <begin position="328"/>
        <end position="359"/>
    </location>
</feature>
<dbReference type="Pfam" id="PF07496">
    <property type="entry name" value="zf-CW"/>
    <property type="match status" value="1"/>
</dbReference>
<proteinExistence type="predicted"/>
<feature type="compositionally biased region" description="Basic and acidic residues" evidence="4">
    <location>
        <begin position="612"/>
        <end position="631"/>
    </location>
</feature>
<keyword evidence="7" id="KW-1185">Reference proteome</keyword>
<organism evidence="6 7">
    <name type="scientific">Cardamine amara subsp. amara</name>
    <dbReference type="NCBI Taxonomy" id="228776"/>
    <lineage>
        <taxon>Eukaryota</taxon>
        <taxon>Viridiplantae</taxon>
        <taxon>Streptophyta</taxon>
        <taxon>Embryophyta</taxon>
        <taxon>Tracheophyta</taxon>
        <taxon>Spermatophyta</taxon>
        <taxon>Magnoliopsida</taxon>
        <taxon>eudicotyledons</taxon>
        <taxon>Gunneridae</taxon>
        <taxon>Pentapetalae</taxon>
        <taxon>rosids</taxon>
        <taxon>malvids</taxon>
        <taxon>Brassicales</taxon>
        <taxon>Brassicaceae</taxon>
        <taxon>Cardamineae</taxon>
        <taxon>Cardamine</taxon>
    </lineage>
</organism>
<dbReference type="EMBL" id="JBANAX010000150">
    <property type="protein sequence ID" value="KAL1220551.1"/>
    <property type="molecule type" value="Genomic_DNA"/>
</dbReference>
<dbReference type="Gene3D" id="3.30.40.100">
    <property type="match status" value="1"/>
</dbReference>